<dbReference type="SUPFAM" id="SSF51556">
    <property type="entry name" value="Metallo-dependent hydrolases"/>
    <property type="match status" value="1"/>
</dbReference>
<reference evidence="2" key="2">
    <citation type="submission" date="2021-04" db="EMBL/GenBank/DDBJ databases">
        <title>Isolation and genomic analysis of the ibuprofen-degrading bacterium Sphingomonas strain MPO218.</title>
        <authorList>
            <person name="Aulestia M."/>
            <person name="Flores A."/>
            <person name="Mangas E.L."/>
            <person name="Perez-Pulido A.J."/>
            <person name="Santero E."/>
            <person name="Camacho E.M."/>
        </authorList>
    </citation>
    <scope>NUCLEOTIDE SEQUENCE</scope>
    <source>
        <strain evidence="2">MPO218</strain>
    </source>
</reference>
<dbReference type="OMA" id="YVTSHSY"/>
<evidence type="ECO:0000313" key="3">
    <source>
        <dbReference type="Proteomes" id="UP000664914"/>
    </source>
</evidence>
<dbReference type="Gene3D" id="2.30.40.10">
    <property type="entry name" value="Urease, subunit C, domain 1"/>
    <property type="match status" value="1"/>
</dbReference>
<reference evidence="2" key="1">
    <citation type="submission" date="2020-07" db="EMBL/GenBank/DDBJ databases">
        <authorList>
            <person name="Camacho E."/>
        </authorList>
    </citation>
    <scope>NUCLEOTIDE SEQUENCE</scope>
    <source>
        <strain evidence="2">MPO218</strain>
    </source>
</reference>
<gene>
    <name evidence="2" type="ORF">HRJ34_24745</name>
</gene>
<dbReference type="EMBL" id="CP059319">
    <property type="protein sequence ID" value="QTH21488.1"/>
    <property type="molecule type" value="Genomic_DNA"/>
</dbReference>
<protein>
    <submittedName>
        <fullName evidence="2">Amidohydrolase family protein</fullName>
    </submittedName>
</protein>
<dbReference type="SUPFAM" id="SSF51338">
    <property type="entry name" value="Composite domain of metallo-dependent hydrolases"/>
    <property type="match status" value="2"/>
</dbReference>
<dbReference type="Pfam" id="PF01979">
    <property type="entry name" value="Amidohydro_1"/>
    <property type="match status" value="1"/>
</dbReference>
<accession>A0A975D2J6</accession>
<dbReference type="PANTHER" id="PTHR43135">
    <property type="entry name" value="ALPHA-D-RIBOSE 1-METHYLPHOSPHONATE 5-TRIPHOSPHATE DIPHOSPHATASE"/>
    <property type="match status" value="1"/>
</dbReference>
<dbReference type="Gene3D" id="3.20.20.140">
    <property type="entry name" value="Metal-dependent hydrolases"/>
    <property type="match status" value="1"/>
</dbReference>
<dbReference type="PANTHER" id="PTHR43135:SF3">
    <property type="entry name" value="ALPHA-D-RIBOSE 1-METHYLPHOSPHONATE 5-TRIPHOSPHATE DIPHOSPHATASE"/>
    <property type="match status" value="1"/>
</dbReference>
<dbReference type="InterPro" id="IPR006680">
    <property type="entry name" value="Amidohydro-rel"/>
</dbReference>
<dbReference type="RefSeq" id="WP_011952558.1">
    <property type="nucleotide sequence ID" value="NZ_CP059319.1"/>
</dbReference>
<dbReference type="CDD" id="cd01299">
    <property type="entry name" value="Met_dep_hydrolase_A"/>
    <property type="match status" value="1"/>
</dbReference>
<organism evidence="2 3">
    <name type="scientific">Rhizorhabdus wittichii</name>
    <dbReference type="NCBI Taxonomy" id="160791"/>
    <lineage>
        <taxon>Bacteria</taxon>
        <taxon>Pseudomonadati</taxon>
        <taxon>Pseudomonadota</taxon>
        <taxon>Alphaproteobacteria</taxon>
        <taxon>Sphingomonadales</taxon>
        <taxon>Sphingomonadaceae</taxon>
        <taxon>Rhizorhabdus</taxon>
    </lineage>
</organism>
<proteinExistence type="predicted"/>
<dbReference type="Proteomes" id="UP000664914">
    <property type="component" value="Chromosome"/>
</dbReference>
<dbReference type="InterPro" id="IPR011059">
    <property type="entry name" value="Metal-dep_hydrolase_composite"/>
</dbReference>
<sequence length="407" mass="43192">MTTIVANCTLFDGVSGDMLPGRSLLIRDGRIAEIHDRPIASAAATVVDVAGRTVMPGLIDAHFHAYAAEVNLATLDRTRPELRALYARKALEDALQRGFTTVRDAAGGDLSLAVAIERGLIRGPRFFYSGLALSQTGGHGDMRGTGPDCGCGYCGSLTILADGVDEVRKAAREQLRLGATQIKLFLSGGVASPSDPYWMAQYCDDELRAAVHEAATRRTYVMAHAHTAEAAMRCIRNGVRSIEHATILDRATAEAVAAAEDVYAVPTLVTFRKLIDEGAALGLTPVSLAKTVEVEKHALRSLDLLHGAGARIGFGTDLLGPLMASQAEEFALRRQVQPAIDILRSATSVNAALLNQAGELGAIRPGYCADLLVVDGNPLDDVAVLARPERIMLVMKGGVVHKNILPA</sequence>
<dbReference type="InterPro" id="IPR051781">
    <property type="entry name" value="Metallo-dep_Hydrolase"/>
</dbReference>
<evidence type="ECO:0000313" key="2">
    <source>
        <dbReference type="EMBL" id="QTH21488.1"/>
    </source>
</evidence>
<dbReference type="InterPro" id="IPR032466">
    <property type="entry name" value="Metal_Hydrolase"/>
</dbReference>
<dbReference type="AlphaFoldDB" id="A0A975D2J6"/>
<evidence type="ECO:0000259" key="1">
    <source>
        <dbReference type="Pfam" id="PF01979"/>
    </source>
</evidence>
<dbReference type="InterPro" id="IPR057744">
    <property type="entry name" value="OTAase-like"/>
</dbReference>
<dbReference type="GO" id="GO:0016810">
    <property type="term" value="F:hydrolase activity, acting on carbon-nitrogen (but not peptide) bonds"/>
    <property type="evidence" value="ECO:0007669"/>
    <property type="project" value="InterPro"/>
</dbReference>
<feature type="domain" description="Amidohydrolase-related" evidence="1">
    <location>
        <begin position="53"/>
        <end position="399"/>
    </location>
</feature>
<name>A0A975D2J6_9SPHN</name>